<evidence type="ECO:0000256" key="3">
    <source>
        <dbReference type="ARBA" id="ARBA00023239"/>
    </source>
</evidence>
<dbReference type="EMBL" id="UINC01001963">
    <property type="protein sequence ID" value="SUZ91285.1"/>
    <property type="molecule type" value="Genomic_DNA"/>
</dbReference>
<dbReference type="InterPro" id="IPR050147">
    <property type="entry name" value="Ser/Thr_Dehydratase"/>
</dbReference>
<name>A0A381RHJ5_9ZZZZ</name>
<dbReference type="GO" id="GO:0004794">
    <property type="term" value="F:threonine deaminase activity"/>
    <property type="evidence" value="ECO:0007669"/>
    <property type="project" value="TreeGrafter"/>
</dbReference>
<dbReference type="PANTHER" id="PTHR48078:SF6">
    <property type="entry name" value="L-THREONINE DEHYDRATASE CATABOLIC TDCB"/>
    <property type="match status" value="1"/>
</dbReference>
<keyword evidence="3" id="KW-0456">Lyase</keyword>
<proteinExistence type="predicted"/>
<evidence type="ECO:0000256" key="1">
    <source>
        <dbReference type="ARBA" id="ARBA00001933"/>
    </source>
</evidence>
<dbReference type="NCBIfam" id="NF006050">
    <property type="entry name" value="PRK08197.1"/>
    <property type="match status" value="1"/>
</dbReference>
<reference evidence="5" key="1">
    <citation type="submission" date="2018-05" db="EMBL/GenBank/DDBJ databases">
        <authorList>
            <person name="Lanie J.A."/>
            <person name="Ng W.-L."/>
            <person name="Kazmierczak K.M."/>
            <person name="Andrzejewski T.M."/>
            <person name="Davidsen T.M."/>
            <person name="Wayne K.J."/>
            <person name="Tettelin H."/>
            <person name="Glass J.I."/>
            <person name="Rusch D."/>
            <person name="Podicherti R."/>
            <person name="Tsui H.-C.T."/>
            <person name="Winkler M.E."/>
        </authorList>
    </citation>
    <scope>NUCLEOTIDE SEQUENCE</scope>
</reference>
<gene>
    <name evidence="5" type="ORF">METZ01_LOCUS44139</name>
</gene>
<dbReference type="GO" id="GO:0003941">
    <property type="term" value="F:L-serine ammonia-lyase activity"/>
    <property type="evidence" value="ECO:0007669"/>
    <property type="project" value="TreeGrafter"/>
</dbReference>
<dbReference type="SUPFAM" id="SSF53686">
    <property type="entry name" value="Tryptophan synthase beta subunit-like PLP-dependent enzymes"/>
    <property type="match status" value="1"/>
</dbReference>
<dbReference type="Gene3D" id="3.40.50.1100">
    <property type="match status" value="2"/>
</dbReference>
<dbReference type="GO" id="GO:0006567">
    <property type="term" value="P:L-threonine catabolic process"/>
    <property type="evidence" value="ECO:0007669"/>
    <property type="project" value="TreeGrafter"/>
</dbReference>
<evidence type="ECO:0000259" key="4">
    <source>
        <dbReference type="Pfam" id="PF00291"/>
    </source>
</evidence>
<dbReference type="PROSITE" id="PS00165">
    <property type="entry name" value="DEHYDRATASE_SER_THR"/>
    <property type="match status" value="1"/>
</dbReference>
<dbReference type="AlphaFoldDB" id="A0A381RHJ5"/>
<organism evidence="5">
    <name type="scientific">marine metagenome</name>
    <dbReference type="NCBI Taxonomy" id="408172"/>
    <lineage>
        <taxon>unclassified sequences</taxon>
        <taxon>metagenomes</taxon>
        <taxon>ecological metagenomes</taxon>
    </lineage>
</organism>
<sequence length="391" mass="42480">MSYFTHLDCSAGCGAEPLDPQGIHHLCTCGAPLLARYDIEQAAKNWPRSSLVNRAHNMWRYREMMPLVNDDQPVTLDEGFTPLRHILRLGTELGLRSLYVKDESCNPTNSFKARGLSAAVTRANALNVSTVSTPSAGNAANALAAYAAHAGLEAKVFMPRDVKTPFIRECELYGADITLVDGLINEAGRVANEVGAPLGWYDVSTLKEPYRVEGKKTMAYELAEQLDWVWPDWIIYPTGGGTGMVGMWKAFDEIERLGWVKTGNRPKMVTVQADGCAPIVHALENGLQKSEPWKNAHTIADGLRVPRAIGDFLILQALRESAGTAIAVSDADMVNDMRELGKLEGISASPEGGATLSALRVLLKQGKVQPNDTVVLFNTGGSLKYLDVLVS</sequence>
<feature type="domain" description="Tryptophan synthase beta chain-like PALP" evidence="4">
    <location>
        <begin position="74"/>
        <end position="380"/>
    </location>
</feature>
<dbReference type="CDD" id="cd01563">
    <property type="entry name" value="Thr-synth_1"/>
    <property type="match status" value="1"/>
</dbReference>
<keyword evidence="2" id="KW-0663">Pyridoxal phosphate</keyword>
<dbReference type="GO" id="GO:0006565">
    <property type="term" value="P:L-serine catabolic process"/>
    <property type="evidence" value="ECO:0007669"/>
    <property type="project" value="TreeGrafter"/>
</dbReference>
<accession>A0A381RHJ5</accession>
<protein>
    <recommendedName>
        <fullName evidence="4">Tryptophan synthase beta chain-like PALP domain-containing protein</fullName>
    </recommendedName>
</protein>
<dbReference type="InterPro" id="IPR000634">
    <property type="entry name" value="Ser/Thr_deHydtase_PyrdxlP-BS"/>
</dbReference>
<dbReference type="GO" id="GO:0009097">
    <property type="term" value="P:isoleucine biosynthetic process"/>
    <property type="evidence" value="ECO:0007669"/>
    <property type="project" value="TreeGrafter"/>
</dbReference>
<dbReference type="InterPro" id="IPR001926">
    <property type="entry name" value="TrpB-like_PALP"/>
</dbReference>
<evidence type="ECO:0000256" key="2">
    <source>
        <dbReference type="ARBA" id="ARBA00022898"/>
    </source>
</evidence>
<dbReference type="GO" id="GO:0030170">
    <property type="term" value="F:pyridoxal phosphate binding"/>
    <property type="evidence" value="ECO:0007669"/>
    <property type="project" value="InterPro"/>
</dbReference>
<evidence type="ECO:0000313" key="5">
    <source>
        <dbReference type="EMBL" id="SUZ91285.1"/>
    </source>
</evidence>
<dbReference type="Pfam" id="PF00291">
    <property type="entry name" value="PALP"/>
    <property type="match status" value="1"/>
</dbReference>
<dbReference type="PANTHER" id="PTHR48078">
    <property type="entry name" value="THREONINE DEHYDRATASE, MITOCHONDRIAL-RELATED"/>
    <property type="match status" value="1"/>
</dbReference>
<dbReference type="InterPro" id="IPR036052">
    <property type="entry name" value="TrpB-like_PALP_sf"/>
</dbReference>
<comment type="cofactor">
    <cofactor evidence="1">
        <name>pyridoxal 5'-phosphate</name>
        <dbReference type="ChEBI" id="CHEBI:597326"/>
    </cofactor>
</comment>